<accession>A0A5J5EJM1</accession>
<sequence>MKKQKKGSFREWRLVAIFPSLPVAINSSSKLDRAPSPNTTLNFNFNFNFNFDFNFSSSIFGNKSTALQKTSQKANKPKSHYVTVLVRDRQKATDDMHMCLDSGYPAFEGSSLAESSLGCKKKNHHHYSILYKRRYQYNSKYQSTYEAHILQKHTMLNLNRRGEYAALVHPIKPQDKEPLYTPSHFPPSPAITHHLQITV</sequence>
<comment type="caution">
    <text evidence="1">The sequence shown here is derived from an EMBL/GenBank/DDBJ whole genome shotgun (WGS) entry which is preliminary data.</text>
</comment>
<evidence type="ECO:0000313" key="1">
    <source>
        <dbReference type="EMBL" id="KAA8894908.1"/>
    </source>
</evidence>
<proteinExistence type="predicted"/>
<dbReference type="AlphaFoldDB" id="A0A5J5EJM1"/>
<keyword evidence="2" id="KW-1185">Reference proteome</keyword>
<dbReference type="Proteomes" id="UP000326924">
    <property type="component" value="Unassembled WGS sequence"/>
</dbReference>
<dbReference type="EMBL" id="VXIS01000303">
    <property type="protein sequence ID" value="KAA8894908.1"/>
    <property type="molecule type" value="Genomic_DNA"/>
</dbReference>
<organism evidence="1 2">
    <name type="scientific">Sphaerosporella brunnea</name>
    <dbReference type="NCBI Taxonomy" id="1250544"/>
    <lineage>
        <taxon>Eukaryota</taxon>
        <taxon>Fungi</taxon>
        <taxon>Dikarya</taxon>
        <taxon>Ascomycota</taxon>
        <taxon>Pezizomycotina</taxon>
        <taxon>Pezizomycetes</taxon>
        <taxon>Pezizales</taxon>
        <taxon>Pyronemataceae</taxon>
        <taxon>Sphaerosporella</taxon>
    </lineage>
</organism>
<evidence type="ECO:0000313" key="2">
    <source>
        <dbReference type="Proteomes" id="UP000326924"/>
    </source>
</evidence>
<gene>
    <name evidence="1" type="ORF">FN846DRAFT_371726</name>
</gene>
<name>A0A5J5EJM1_9PEZI</name>
<protein>
    <submittedName>
        <fullName evidence="1">Uncharacterized protein</fullName>
    </submittedName>
</protein>
<reference evidence="1 2" key="1">
    <citation type="submission" date="2019-09" db="EMBL/GenBank/DDBJ databases">
        <title>Draft genome of the ectomycorrhizal ascomycete Sphaerosporella brunnea.</title>
        <authorList>
            <consortium name="DOE Joint Genome Institute"/>
            <person name="Benucci G.M."/>
            <person name="Marozzi G."/>
            <person name="Antonielli L."/>
            <person name="Sanchez S."/>
            <person name="Marco P."/>
            <person name="Wang X."/>
            <person name="Falini L.B."/>
            <person name="Barry K."/>
            <person name="Haridas S."/>
            <person name="Lipzen A."/>
            <person name="Labutti K."/>
            <person name="Grigoriev I.V."/>
            <person name="Murat C."/>
            <person name="Martin F."/>
            <person name="Albertini E."/>
            <person name="Donnini D."/>
            <person name="Bonito G."/>
        </authorList>
    </citation>
    <scope>NUCLEOTIDE SEQUENCE [LARGE SCALE GENOMIC DNA]</scope>
    <source>
        <strain evidence="1 2">Sb_GMNB300</strain>
    </source>
</reference>
<dbReference type="InParanoid" id="A0A5J5EJM1"/>